<dbReference type="Pfam" id="PF12866">
    <property type="entry name" value="DUF3823"/>
    <property type="match status" value="1"/>
</dbReference>
<feature type="domain" description="DUF3823" evidence="2">
    <location>
        <begin position="124"/>
        <end position="226"/>
    </location>
</feature>
<proteinExistence type="predicted"/>
<dbReference type="Gene3D" id="2.60.40.2060">
    <property type="match status" value="1"/>
</dbReference>
<dbReference type="Gene3D" id="2.60.40.1120">
    <property type="entry name" value="Carboxypeptidase-like, regulatory domain"/>
    <property type="match status" value="1"/>
</dbReference>
<accession>A0A4Y9IJY9</accession>
<feature type="domain" description="DUF3823" evidence="1">
    <location>
        <begin position="32"/>
        <end position="119"/>
    </location>
</feature>
<dbReference type="InterPro" id="IPR024278">
    <property type="entry name" value="DUF3823_N"/>
</dbReference>
<comment type="caution">
    <text evidence="3">The sequence shown here is derived from an EMBL/GenBank/DDBJ whole genome shotgun (WGS) entry which is preliminary data.</text>
</comment>
<dbReference type="InterPro" id="IPR041186">
    <property type="entry name" value="DUF3823_C"/>
</dbReference>
<dbReference type="PROSITE" id="PS51257">
    <property type="entry name" value="PROKAR_LIPOPROTEIN"/>
    <property type="match status" value="1"/>
</dbReference>
<name>A0A4Y9IJY9_9BACT</name>
<evidence type="ECO:0000259" key="2">
    <source>
        <dbReference type="Pfam" id="PF18003"/>
    </source>
</evidence>
<dbReference type="EMBL" id="SPPK01000008">
    <property type="protein sequence ID" value="TFU86914.1"/>
    <property type="molecule type" value="Genomic_DNA"/>
</dbReference>
<dbReference type="Pfam" id="PF18003">
    <property type="entry name" value="DUF3823_C"/>
    <property type="match status" value="1"/>
</dbReference>
<dbReference type="Proteomes" id="UP000298285">
    <property type="component" value="Unassembled WGS sequence"/>
</dbReference>
<organism evidence="3 4">
    <name type="scientific">Dysgonomonas mossii</name>
    <dbReference type="NCBI Taxonomy" id="163665"/>
    <lineage>
        <taxon>Bacteria</taxon>
        <taxon>Pseudomonadati</taxon>
        <taxon>Bacteroidota</taxon>
        <taxon>Bacteroidia</taxon>
        <taxon>Bacteroidales</taxon>
        <taxon>Dysgonomonadaceae</taxon>
        <taxon>Dysgonomonas</taxon>
    </lineage>
</organism>
<dbReference type="OrthoDB" id="642123at2"/>
<evidence type="ECO:0000313" key="4">
    <source>
        <dbReference type="Proteomes" id="UP000298285"/>
    </source>
</evidence>
<evidence type="ECO:0000259" key="1">
    <source>
        <dbReference type="Pfam" id="PF12866"/>
    </source>
</evidence>
<dbReference type="AlphaFoldDB" id="A0A4Y9IJY9"/>
<sequence>MKKNLTIIAMLVLFGIFSSCEKDNLDYAPDASFSGEIRDLETGELVQQDILEGAKIYFIELGWNNPPVQSMVFKNDGTFQNNLMFSGDYKIIMNKGNYIPQDTIRYQMKKGANTHTFEVIPYIRITDTDIKFRDGKIVAKFKMQQTTSEPVKAISLFAHPDISVGYRIQTASVTYELNTIAEDVEYEIVMDINNYNKISTGNSYYFRIGALSGASEAKYNYAPAVNVDL</sequence>
<evidence type="ECO:0000313" key="3">
    <source>
        <dbReference type="EMBL" id="TFU86914.1"/>
    </source>
</evidence>
<gene>
    <name evidence="3" type="ORF">E4T88_16640</name>
</gene>
<reference evidence="3 4" key="1">
    <citation type="submission" date="2019-03" db="EMBL/GenBank/DDBJ databases">
        <title>Diversity of the mouse oral microbiome.</title>
        <authorList>
            <person name="Joseph S."/>
            <person name="Aduse-Opoku J."/>
            <person name="Curtis M."/>
            <person name="Wade W."/>
            <person name="Hashim A."/>
        </authorList>
    </citation>
    <scope>NUCLEOTIDE SEQUENCE [LARGE SCALE GENOMIC DNA]</scope>
    <source>
        <strain evidence="3 4">P11</strain>
    </source>
</reference>
<dbReference type="RefSeq" id="WP_135107422.1">
    <property type="nucleotide sequence ID" value="NZ_JADGKW010000008.1"/>
</dbReference>
<protein>
    <submittedName>
        <fullName evidence="3">DUF3823 domain-containing protein</fullName>
    </submittedName>
</protein>